<comment type="caution">
    <text evidence="2">The sequence shown here is derived from an EMBL/GenBank/DDBJ whole genome shotgun (WGS) entry which is preliminary data.</text>
</comment>
<gene>
    <name evidence="2" type="ORF">CCMP2556_LOCUS34831</name>
</gene>
<dbReference type="InterPro" id="IPR037523">
    <property type="entry name" value="VOC_core"/>
</dbReference>
<evidence type="ECO:0000313" key="2">
    <source>
        <dbReference type="EMBL" id="CAK9070808.1"/>
    </source>
</evidence>
<dbReference type="InterPro" id="IPR004360">
    <property type="entry name" value="Glyas_Fos-R_dOase_dom"/>
</dbReference>
<accession>A0ABP0P5B9</accession>
<evidence type="ECO:0000313" key="3">
    <source>
        <dbReference type="Proteomes" id="UP001642484"/>
    </source>
</evidence>
<dbReference type="CDD" id="cd06587">
    <property type="entry name" value="VOC"/>
    <property type="match status" value="1"/>
</dbReference>
<dbReference type="EMBL" id="CAXAMN010022562">
    <property type="protein sequence ID" value="CAK9070808.1"/>
    <property type="molecule type" value="Genomic_DNA"/>
</dbReference>
<dbReference type="InterPro" id="IPR029068">
    <property type="entry name" value="Glyas_Bleomycin-R_OHBP_Dase"/>
</dbReference>
<dbReference type="PROSITE" id="PS51819">
    <property type="entry name" value="VOC"/>
    <property type="match status" value="1"/>
</dbReference>
<proteinExistence type="predicted"/>
<sequence>MTALQPWKLNKQRSFWFVCFAAMTANHMRCFCGLNSIRSKVRSSRLPRPVGQKLLHAMLRIDDIDDSLDFYVSKLGMKVLSCNRRPNGAATAFVAFGDKATKRDLSRFALELAAAPKRKDSATGSVEVGSFGGLWIAGDQKEIEMKDPSGYPLRRVSKQQEQSIVALCLETADLRSSISFYTEKLGMSVAEDSPKESADAAYLQYSSGPQTYLCLQQADKPVNVGSGFDHLVVSTNDVQEAADQLQDLGVKLTMKPTVMFGLKIMGIQDVDGYKIFLVDEADFAKSNG</sequence>
<dbReference type="Pfam" id="PF00903">
    <property type="entry name" value="Glyoxalase"/>
    <property type="match status" value="2"/>
</dbReference>
<name>A0ABP0P5B9_9DINO</name>
<organism evidence="2 3">
    <name type="scientific">Durusdinium trenchii</name>
    <dbReference type="NCBI Taxonomy" id="1381693"/>
    <lineage>
        <taxon>Eukaryota</taxon>
        <taxon>Sar</taxon>
        <taxon>Alveolata</taxon>
        <taxon>Dinophyceae</taxon>
        <taxon>Suessiales</taxon>
        <taxon>Symbiodiniaceae</taxon>
        <taxon>Durusdinium</taxon>
    </lineage>
</organism>
<feature type="domain" description="VOC" evidence="1">
    <location>
        <begin position="163"/>
        <end position="280"/>
    </location>
</feature>
<dbReference type="PANTHER" id="PTHR46036:SF5">
    <property type="entry name" value="LACTOYLGLUTATHIONE LYASE"/>
    <property type="match status" value="1"/>
</dbReference>
<evidence type="ECO:0000259" key="1">
    <source>
        <dbReference type="PROSITE" id="PS51819"/>
    </source>
</evidence>
<dbReference type="PANTHER" id="PTHR46036">
    <property type="entry name" value="LACTOYLGLUTATHIONE LYASE"/>
    <property type="match status" value="1"/>
</dbReference>
<keyword evidence="3" id="KW-1185">Reference proteome</keyword>
<dbReference type="Gene3D" id="3.10.180.10">
    <property type="entry name" value="2,3-Dihydroxybiphenyl 1,2-Dioxygenase, domain 1"/>
    <property type="match status" value="2"/>
</dbReference>
<dbReference type="Proteomes" id="UP001642484">
    <property type="component" value="Unassembled WGS sequence"/>
</dbReference>
<protein>
    <recommendedName>
        <fullName evidence="1">VOC domain-containing protein</fullName>
    </recommendedName>
</protein>
<dbReference type="SUPFAM" id="SSF54593">
    <property type="entry name" value="Glyoxalase/Bleomycin resistance protein/Dihydroxybiphenyl dioxygenase"/>
    <property type="match status" value="2"/>
</dbReference>
<reference evidence="2 3" key="1">
    <citation type="submission" date="2024-02" db="EMBL/GenBank/DDBJ databases">
        <authorList>
            <person name="Chen Y."/>
            <person name="Shah S."/>
            <person name="Dougan E. K."/>
            <person name="Thang M."/>
            <person name="Chan C."/>
        </authorList>
    </citation>
    <scope>NUCLEOTIDE SEQUENCE [LARGE SCALE GENOMIC DNA]</scope>
</reference>